<name>A0ACC0KVD2_CHOFU</name>
<gene>
    <name evidence="1" type="ORF">MSG28_001632</name>
</gene>
<evidence type="ECO:0000313" key="2">
    <source>
        <dbReference type="Proteomes" id="UP001064048"/>
    </source>
</evidence>
<comment type="caution">
    <text evidence="1">The sequence shown here is derived from an EMBL/GenBank/DDBJ whole genome shotgun (WGS) entry which is preliminary data.</text>
</comment>
<reference evidence="1 2" key="1">
    <citation type="journal article" date="2022" name="Genome Biol. Evol.">
        <title>The Spruce Budworm Genome: Reconstructing the Evolutionary History of Antifreeze Proteins.</title>
        <authorList>
            <person name="Beliveau C."/>
            <person name="Gagne P."/>
            <person name="Picq S."/>
            <person name="Vernygora O."/>
            <person name="Keeling C.I."/>
            <person name="Pinkney K."/>
            <person name="Doucet D."/>
            <person name="Wen F."/>
            <person name="Johnston J.S."/>
            <person name="Maaroufi H."/>
            <person name="Boyle B."/>
            <person name="Laroche J."/>
            <person name="Dewar K."/>
            <person name="Juretic N."/>
            <person name="Blackburn G."/>
            <person name="Nisole A."/>
            <person name="Brunet B."/>
            <person name="Brandao M."/>
            <person name="Lumley L."/>
            <person name="Duan J."/>
            <person name="Quan G."/>
            <person name="Lucarotti C.J."/>
            <person name="Roe A.D."/>
            <person name="Sperling F.A.H."/>
            <person name="Levesque R.C."/>
            <person name="Cusson M."/>
        </authorList>
    </citation>
    <scope>NUCLEOTIDE SEQUENCE [LARGE SCALE GENOMIC DNA]</scope>
    <source>
        <strain evidence="1">Glfc:IPQL:Cfum</strain>
    </source>
</reference>
<dbReference type="EMBL" id="CM046102">
    <property type="protein sequence ID" value="KAI8440265.1"/>
    <property type="molecule type" value="Genomic_DNA"/>
</dbReference>
<evidence type="ECO:0000313" key="1">
    <source>
        <dbReference type="EMBL" id="KAI8440265.1"/>
    </source>
</evidence>
<accession>A0ACC0KVD2</accession>
<keyword evidence="2" id="KW-1185">Reference proteome</keyword>
<organism evidence="1 2">
    <name type="scientific">Choristoneura fumiferana</name>
    <name type="common">Spruce budworm moth</name>
    <name type="synonym">Archips fumiferana</name>
    <dbReference type="NCBI Taxonomy" id="7141"/>
    <lineage>
        <taxon>Eukaryota</taxon>
        <taxon>Metazoa</taxon>
        <taxon>Ecdysozoa</taxon>
        <taxon>Arthropoda</taxon>
        <taxon>Hexapoda</taxon>
        <taxon>Insecta</taxon>
        <taxon>Pterygota</taxon>
        <taxon>Neoptera</taxon>
        <taxon>Endopterygota</taxon>
        <taxon>Lepidoptera</taxon>
        <taxon>Glossata</taxon>
        <taxon>Ditrysia</taxon>
        <taxon>Tortricoidea</taxon>
        <taxon>Tortricidae</taxon>
        <taxon>Tortricinae</taxon>
        <taxon>Choristoneura</taxon>
    </lineage>
</organism>
<dbReference type="Proteomes" id="UP001064048">
    <property type="component" value="Chromosome 2"/>
</dbReference>
<proteinExistence type="predicted"/>
<protein>
    <submittedName>
        <fullName evidence="1">Uncharacterized protein</fullName>
    </submittedName>
</protein>
<sequence length="929" mass="103745">MSETALTESNSLDPLVPADEDVKFPPLPEPRDVDFDEDISEDERTFYKTKFNDLNWVTSYRLHCTACDRHLGCSATNESRMRAHPMLRTLMCNTCFAFYNSGEFEKGDDGSELYCRWCGQGGQVYCCADCPHVFCAKCIKRNLGIPKIKEIENTDDWKCFKCNNRPLWDLRAACWALLRYCDLRNRITMATQDQALKEKYQVSCATDYTECCKHKKRREKIESNKKREEKKEAENSAKKAAAAVISKIPPTIQVKKFASINVDDVKQEKKPVKRSISPKNKTLYLKNPIAVSSPKSYGNSMNVSTYPKKIRLSSSPIINPVRFVADRKQVTTPIRIRPKGPTLPIPIMTPFNGYNNVNTYNNFINDNINLSLENLTQGLDMAAVASMNNNGGDDDVVCTPDFPMEPLCEVTEDNTDDDVQCITPAPKSFPRISNPPPLVPRLANTLPDLSAENIVQMTENDVTVNAQTGGLKFRVDPQTLSSNKMYRLPDGRIFAINANPNMPGGYSATIVAVTETASKTAPKGATYAAKLSAVTPQAVNSTPKPVRIPATRSGVAKRKAPNTAKVTRGTETVSRECDLDVPIEWYRHNLIDAIDALDYSMSRLNKLRKEATTVHLRTRTVGEMKVLHKTLERLLQTSNTRFNEIRDNLSKGFKQYLVKKAGGSNGTNNISDDDDDDDDDDVEILPNPEENDDPIFIDENSVDSNANDTNSIDQQEVDLTGAMSSGELNESGEKAVDMNNVTKVNEEMQDKSSEQDDTISKAPEDDPLANTEMDHSNENNNDESEPTDENQKSNQNVDNKESSEIDDDNNENESHNEKEISESDSLKLHELNDINGEEKVVDSNAEKHNEENIDDSKVASDIADDKTGHSEISKNDDGKNDDSQENDNDSKLQDTEMSEEMIETLLKDDDGVDDDNTETSNNMDTSEGV</sequence>